<protein>
    <submittedName>
        <fullName evidence="1">Uncharacterized protein</fullName>
    </submittedName>
</protein>
<comment type="caution">
    <text evidence="1">The sequence shown here is derived from an EMBL/GenBank/DDBJ whole genome shotgun (WGS) entry which is preliminary data.</text>
</comment>
<organism evidence="1 2">
    <name type="scientific">Nonomuraea maheshkhaliensis</name>
    <dbReference type="NCBI Taxonomy" id="419590"/>
    <lineage>
        <taxon>Bacteria</taxon>
        <taxon>Bacillati</taxon>
        <taxon>Actinomycetota</taxon>
        <taxon>Actinomycetes</taxon>
        <taxon>Streptosporangiales</taxon>
        <taxon>Streptosporangiaceae</taxon>
        <taxon>Nonomuraea</taxon>
    </lineage>
</organism>
<accession>A0ABN2FL54</accession>
<keyword evidence="2" id="KW-1185">Reference proteome</keyword>
<sequence>MPDVCHGYSTRIHRRGSTEFDSPSVRKGCHETRIRFHGARARRRGDIRDSRRRVRRPLRHVPKCPAVGGTLYPHASSGARKGARTSISGSIFRVYANTYDGADGGLYATSDSVSSIVVLSHPGCSVGRSGCEWTLAGSHAHVDLKCESRIAS</sequence>
<reference evidence="1 2" key="1">
    <citation type="journal article" date="2019" name="Int. J. Syst. Evol. Microbiol.">
        <title>The Global Catalogue of Microorganisms (GCM) 10K type strain sequencing project: providing services to taxonomists for standard genome sequencing and annotation.</title>
        <authorList>
            <consortium name="The Broad Institute Genomics Platform"/>
            <consortium name="The Broad Institute Genome Sequencing Center for Infectious Disease"/>
            <person name="Wu L."/>
            <person name="Ma J."/>
        </authorList>
    </citation>
    <scope>NUCLEOTIDE SEQUENCE [LARGE SCALE GENOMIC DNA]</scope>
    <source>
        <strain evidence="1 2">JCM 13929</strain>
    </source>
</reference>
<proteinExistence type="predicted"/>
<gene>
    <name evidence="1" type="ORF">GCM10009733_056140</name>
</gene>
<dbReference type="EMBL" id="BAAAMU010000045">
    <property type="protein sequence ID" value="GAA1651792.1"/>
    <property type="molecule type" value="Genomic_DNA"/>
</dbReference>
<evidence type="ECO:0000313" key="2">
    <source>
        <dbReference type="Proteomes" id="UP001500064"/>
    </source>
</evidence>
<evidence type="ECO:0000313" key="1">
    <source>
        <dbReference type="EMBL" id="GAA1651792.1"/>
    </source>
</evidence>
<dbReference type="Proteomes" id="UP001500064">
    <property type="component" value="Unassembled WGS sequence"/>
</dbReference>
<name>A0ABN2FL54_9ACTN</name>